<evidence type="ECO:0000313" key="2">
    <source>
        <dbReference type="Proteomes" id="UP000828941"/>
    </source>
</evidence>
<proteinExistence type="predicted"/>
<gene>
    <name evidence="1" type="ORF">L6164_030896</name>
</gene>
<dbReference type="EMBL" id="CM039437">
    <property type="protein sequence ID" value="KAI4307742.1"/>
    <property type="molecule type" value="Genomic_DNA"/>
</dbReference>
<name>A0ACB9LDN2_BAUVA</name>
<sequence>MGACFSKKKGSSLSSPVAAAKSDSAVPPQAPAELKSSGNGTTVSKPKVETDPEVNMKKEKKTVQEKKDPVQEDGNQVKKEIFIIKHRKSHDGRDRNPKSPPVQQDVAQPASDGLVSATTGSSNEVAELMGNKMTPGSAAMGVGVRTSSCTKEEVDAILIQCGRLSRSSSGKAASSSAASGERGRKYSGSKRSYDFDQCDNDTTSADDDQRRANAIDSGDLCEDEAEKRRQNRQRHRQSPRSSSQGRRRTPSRERDQHQRSSSRERRVSRSPGRRASETTNSNNASANGGNNSNNGSARPGKMVSVPATVSSLAMDKSNNAGGGGESATATGIKRISVRRNVSDSGMVSSRTAASPRSKSPARPNGNAANAKAVSDNQQQPSLSRNSSRKAEQSPYRRNPLSEIDPNSLASPQTANNNGNKEQSRTKREIEPEANQKPNADMNDNTRNKTTSRVTKTKEHPEEEAKVPPSMSENIVVKTMVPSGVDNLKPQALTRSRSARRSRDLDFNPETLLNPGQSYTSLLLEDIHNFHQKSAPSVSLPACVTKACSILEAVADLNSTTSSNLSGAFSDDRRSPPTYQSIRNDHNHNHYGKRMPDTKDPFVESEVAVSNDVMEPSLHKYVTVSRGSIGGIDMEDQESSGSNSFTISGNQYWGLSSSSWEPNSADSTDSWTSRLKSREEGQKSPLGLGGGLSAEAGREKLNSKRRECDHQHSSGIGRGRLDATKGLHAIPVVTAAAST</sequence>
<keyword evidence="2" id="KW-1185">Reference proteome</keyword>
<comment type="caution">
    <text evidence="1">The sequence shown here is derived from an EMBL/GenBank/DDBJ whole genome shotgun (WGS) entry which is preliminary data.</text>
</comment>
<organism evidence="1 2">
    <name type="scientific">Bauhinia variegata</name>
    <name type="common">Purple orchid tree</name>
    <name type="synonym">Phanera variegata</name>
    <dbReference type="NCBI Taxonomy" id="167791"/>
    <lineage>
        <taxon>Eukaryota</taxon>
        <taxon>Viridiplantae</taxon>
        <taxon>Streptophyta</taxon>
        <taxon>Embryophyta</taxon>
        <taxon>Tracheophyta</taxon>
        <taxon>Spermatophyta</taxon>
        <taxon>Magnoliopsida</taxon>
        <taxon>eudicotyledons</taxon>
        <taxon>Gunneridae</taxon>
        <taxon>Pentapetalae</taxon>
        <taxon>rosids</taxon>
        <taxon>fabids</taxon>
        <taxon>Fabales</taxon>
        <taxon>Fabaceae</taxon>
        <taxon>Cercidoideae</taxon>
        <taxon>Cercideae</taxon>
        <taxon>Bauhiniinae</taxon>
        <taxon>Bauhinia</taxon>
    </lineage>
</organism>
<protein>
    <submittedName>
        <fullName evidence="1">Uncharacterized protein</fullName>
    </submittedName>
</protein>
<dbReference type="Proteomes" id="UP000828941">
    <property type="component" value="Chromosome 12"/>
</dbReference>
<evidence type="ECO:0000313" key="1">
    <source>
        <dbReference type="EMBL" id="KAI4307742.1"/>
    </source>
</evidence>
<reference evidence="1 2" key="1">
    <citation type="journal article" date="2022" name="DNA Res.">
        <title>Chromosomal-level genome assembly of the orchid tree Bauhinia variegata (Leguminosae; Cercidoideae) supports the allotetraploid origin hypothesis of Bauhinia.</title>
        <authorList>
            <person name="Zhong Y."/>
            <person name="Chen Y."/>
            <person name="Zheng D."/>
            <person name="Pang J."/>
            <person name="Liu Y."/>
            <person name="Luo S."/>
            <person name="Meng S."/>
            <person name="Qian L."/>
            <person name="Wei D."/>
            <person name="Dai S."/>
            <person name="Zhou R."/>
        </authorList>
    </citation>
    <scope>NUCLEOTIDE SEQUENCE [LARGE SCALE GENOMIC DNA]</scope>
    <source>
        <strain evidence="1">BV-YZ2020</strain>
    </source>
</reference>
<accession>A0ACB9LDN2</accession>